<evidence type="ECO:0000313" key="2">
    <source>
        <dbReference type="Proteomes" id="UP000317648"/>
    </source>
</evidence>
<dbReference type="AlphaFoldDB" id="A0A518DNH7"/>
<evidence type="ECO:0000313" key="1">
    <source>
        <dbReference type="EMBL" id="QDU93389.1"/>
    </source>
</evidence>
<keyword evidence="2" id="KW-1185">Reference proteome</keyword>
<dbReference type="Proteomes" id="UP000317648">
    <property type="component" value="Chromosome"/>
</dbReference>
<dbReference type="KEGG" id="lcre:Pla8534_11690"/>
<organism evidence="1 2">
    <name type="scientific">Lignipirellula cremea</name>
    <dbReference type="NCBI Taxonomy" id="2528010"/>
    <lineage>
        <taxon>Bacteria</taxon>
        <taxon>Pseudomonadati</taxon>
        <taxon>Planctomycetota</taxon>
        <taxon>Planctomycetia</taxon>
        <taxon>Pirellulales</taxon>
        <taxon>Pirellulaceae</taxon>
        <taxon>Lignipirellula</taxon>
    </lineage>
</organism>
<accession>A0A518DNH7</accession>
<reference evidence="1 2" key="1">
    <citation type="submission" date="2019-02" db="EMBL/GenBank/DDBJ databases">
        <title>Deep-cultivation of Planctomycetes and their phenomic and genomic characterization uncovers novel biology.</title>
        <authorList>
            <person name="Wiegand S."/>
            <person name="Jogler M."/>
            <person name="Boedeker C."/>
            <person name="Pinto D."/>
            <person name="Vollmers J."/>
            <person name="Rivas-Marin E."/>
            <person name="Kohn T."/>
            <person name="Peeters S.H."/>
            <person name="Heuer A."/>
            <person name="Rast P."/>
            <person name="Oberbeckmann S."/>
            <person name="Bunk B."/>
            <person name="Jeske O."/>
            <person name="Meyerdierks A."/>
            <person name="Storesund J.E."/>
            <person name="Kallscheuer N."/>
            <person name="Luecker S."/>
            <person name="Lage O.M."/>
            <person name="Pohl T."/>
            <person name="Merkel B.J."/>
            <person name="Hornburger P."/>
            <person name="Mueller R.-W."/>
            <person name="Bruemmer F."/>
            <person name="Labrenz M."/>
            <person name="Spormann A.M."/>
            <person name="Op den Camp H."/>
            <person name="Overmann J."/>
            <person name="Amann R."/>
            <person name="Jetten M.S.M."/>
            <person name="Mascher T."/>
            <person name="Medema M.H."/>
            <person name="Devos D.P."/>
            <person name="Kaster A.-K."/>
            <person name="Ovreas L."/>
            <person name="Rohde M."/>
            <person name="Galperin M.Y."/>
            <person name="Jogler C."/>
        </authorList>
    </citation>
    <scope>NUCLEOTIDE SEQUENCE [LARGE SCALE GENOMIC DNA]</scope>
    <source>
        <strain evidence="1 2">Pla85_3_4</strain>
    </source>
</reference>
<protein>
    <submittedName>
        <fullName evidence="1">Uncharacterized protein</fullName>
    </submittedName>
</protein>
<proteinExistence type="predicted"/>
<gene>
    <name evidence="1" type="ORF">Pla8534_11690</name>
</gene>
<dbReference type="EMBL" id="CP036433">
    <property type="protein sequence ID" value="QDU93389.1"/>
    <property type="molecule type" value="Genomic_DNA"/>
</dbReference>
<name>A0A518DNH7_9BACT</name>
<sequence length="31" mass="3726">MITSLMLAYFVRRYLQRLRRTQSEVAQAINP</sequence>